<gene>
    <name evidence="1" type="ORF">TPC1_30179</name>
</gene>
<name>A0A146K3U4_9EUKA</name>
<accession>A0A146K3U4</accession>
<feature type="non-terminal residue" evidence="1">
    <location>
        <position position="1"/>
    </location>
</feature>
<reference evidence="1" key="1">
    <citation type="submission" date="2015-07" db="EMBL/GenBank/DDBJ databases">
        <title>Adaptation to a free-living lifestyle via gene acquisitions in the diplomonad Trepomonas sp. PC1.</title>
        <authorList>
            <person name="Xu F."/>
            <person name="Jerlstrom-Hultqvist J."/>
            <person name="Kolisko M."/>
            <person name="Simpson A.G.B."/>
            <person name="Roger A.J."/>
            <person name="Svard S.G."/>
            <person name="Andersson J.O."/>
        </authorList>
    </citation>
    <scope>NUCLEOTIDE SEQUENCE</scope>
    <source>
        <strain evidence="1">PC1</strain>
    </source>
</reference>
<sequence>NEDGSVTFPDSFSIQDCQGLLLEFFNLKFTDYEVVSAAVIHFITDFSDELPEVQLEKITDFIAHLDLSLTASLMVHLFSVVYGSTGTLSILAQNKAPETMRIVHALQQKLIQTQSWKDILTIKSHSTVPGTSDEESEDLGSQKSYLLAQPGIIFCDLQYLREFSAKHTQVLIQILQHMSINFYLFGEIQAFAAEFLTNQILYMPNKQIFEAYDHFYAESSSNLQVNQKQWETLSKIDFAQVQNADQFVLQFLLKPLQNENKTALNLLQKCFEKESVLKISCILLQNQFNLKEIASNLDFSEEIIDFDDPLKENQVNDDVLDEVDAILEKNTFQIEFSKQFVQLFFLARQVRKQRIVFQNEQFERLICKKQLTYIDMLQLMLFTNQVQILPDMNCNSALMLFNRATVDFDQQRTNQLLDHLLKNSESDFLQKTVSQFYKAEVPLALTAENIIKDQSLVKDISDKQLIYQLLMKSENFKDDTIEILLQKASNVLLAENPAEIDFQIINLLFDSYDVSPRLCGQLNAHLQKVKQLDVKFYMKPAQILLLVGYQQIEGIEGIKQLEILLQNAPETLIEDINANPDLQSFYFNIMRVILRLSVDQYKSVKKTVNKLTKFVVNFPFPQSDVYVLFYQLVLEHFQEQDESIYVIFSQIQSMLDFLVSSDNLPKKSFLLGVIALFGFEYENVLLKSDQINSKQLLNQLSNELQSVQLQQNSFFELQLFKLLRNCAMHPGFKANTEIGQLYQKFFALLKETVLKGDSSVLCEAAISAILVYYSNQSLKNTVLQFKFDLSSGKFEPIQIGKLEIQNQMLKLQESIAGAILRQKWSDMNSFQITASYFHDLLERKILKLSNQTIQKIQQMFDEIEPEEENDEVE</sequence>
<organism evidence="1">
    <name type="scientific">Trepomonas sp. PC1</name>
    <dbReference type="NCBI Taxonomy" id="1076344"/>
    <lineage>
        <taxon>Eukaryota</taxon>
        <taxon>Metamonada</taxon>
        <taxon>Diplomonadida</taxon>
        <taxon>Hexamitidae</taxon>
        <taxon>Hexamitinae</taxon>
        <taxon>Trepomonas</taxon>
    </lineage>
</organism>
<dbReference type="AlphaFoldDB" id="A0A146K3U4"/>
<dbReference type="EMBL" id="GDID01006280">
    <property type="protein sequence ID" value="JAP90326.1"/>
    <property type="molecule type" value="Transcribed_RNA"/>
</dbReference>
<evidence type="ECO:0000313" key="1">
    <source>
        <dbReference type="EMBL" id="JAP90326.1"/>
    </source>
</evidence>
<protein>
    <submittedName>
        <fullName evidence="1">Uncharacterized protein</fullName>
    </submittedName>
</protein>
<proteinExistence type="predicted"/>